<reference evidence="1" key="1">
    <citation type="journal article" date="2020" name="Nat. Commun.">
        <title>Large-scale genome sequencing of mycorrhizal fungi provides insights into the early evolution of symbiotic traits.</title>
        <authorList>
            <person name="Miyauchi S."/>
            <person name="Kiss E."/>
            <person name="Kuo A."/>
            <person name="Drula E."/>
            <person name="Kohler A."/>
            <person name="Sanchez-Garcia M."/>
            <person name="Morin E."/>
            <person name="Andreopoulos B."/>
            <person name="Barry K.W."/>
            <person name="Bonito G."/>
            <person name="Buee M."/>
            <person name="Carver A."/>
            <person name="Chen C."/>
            <person name="Cichocki N."/>
            <person name="Clum A."/>
            <person name="Culley D."/>
            <person name="Crous P.W."/>
            <person name="Fauchery L."/>
            <person name="Girlanda M."/>
            <person name="Hayes R.D."/>
            <person name="Keri Z."/>
            <person name="LaButti K."/>
            <person name="Lipzen A."/>
            <person name="Lombard V."/>
            <person name="Magnuson J."/>
            <person name="Maillard F."/>
            <person name="Murat C."/>
            <person name="Nolan M."/>
            <person name="Ohm R.A."/>
            <person name="Pangilinan J."/>
            <person name="Pereira M.F."/>
            <person name="Perotto S."/>
            <person name="Peter M."/>
            <person name="Pfister S."/>
            <person name="Riley R."/>
            <person name="Sitrit Y."/>
            <person name="Stielow J.B."/>
            <person name="Szollosi G."/>
            <person name="Zifcakova L."/>
            <person name="Stursova M."/>
            <person name="Spatafora J.W."/>
            <person name="Tedersoo L."/>
            <person name="Vaario L.M."/>
            <person name="Yamada A."/>
            <person name="Yan M."/>
            <person name="Wang P."/>
            <person name="Xu J."/>
            <person name="Bruns T."/>
            <person name="Baldrian P."/>
            <person name="Vilgalys R."/>
            <person name="Dunand C."/>
            <person name="Henrissat B."/>
            <person name="Grigoriev I.V."/>
            <person name="Hibbett D."/>
            <person name="Nagy L.G."/>
            <person name="Martin F.M."/>
        </authorList>
    </citation>
    <scope>NUCLEOTIDE SEQUENCE</scope>
    <source>
        <strain evidence="1">UP504</strain>
    </source>
</reference>
<evidence type="ECO:0008006" key="3">
    <source>
        <dbReference type="Google" id="ProtNLM"/>
    </source>
</evidence>
<comment type="caution">
    <text evidence="1">The sequence shown here is derived from an EMBL/GenBank/DDBJ whole genome shotgun (WGS) entry which is preliminary data.</text>
</comment>
<protein>
    <recommendedName>
        <fullName evidence="3">F-box domain-containing protein</fullName>
    </recommendedName>
</protein>
<keyword evidence="2" id="KW-1185">Reference proteome</keyword>
<dbReference type="AlphaFoldDB" id="A0A9P6DRU2"/>
<proteinExistence type="predicted"/>
<gene>
    <name evidence="1" type="ORF">BS47DRAFT_1175504</name>
</gene>
<evidence type="ECO:0000313" key="2">
    <source>
        <dbReference type="Proteomes" id="UP000886523"/>
    </source>
</evidence>
<dbReference type="OrthoDB" id="3252356at2759"/>
<dbReference type="SUPFAM" id="SSF52047">
    <property type="entry name" value="RNI-like"/>
    <property type="match status" value="1"/>
</dbReference>
<accession>A0A9P6DRU2</accession>
<dbReference type="Proteomes" id="UP000886523">
    <property type="component" value="Unassembled WGS sequence"/>
</dbReference>
<organism evidence="1 2">
    <name type="scientific">Hydnum rufescens UP504</name>
    <dbReference type="NCBI Taxonomy" id="1448309"/>
    <lineage>
        <taxon>Eukaryota</taxon>
        <taxon>Fungi</taxon>
        <taxon>Dikarya</taxon>
        <taxon>Basidiomycota</taxon>
        <taxon>Agaricomycotina</taxon>
        <taxon>Agaricomycetes</taxon>
        <taxon>Cantharellales</taxon>
        <taxon>Hydnaceae</taxon>
        <taxon>Hydnum</taxon>
    </lineage>
</organism>
<name>A0A9P6DRU2_9AGAM</name>
<evidence type="ECO:0000313" key="1">
    <source>
        <dbReference type="EMBL" id="KAF9511462.1"/>
    </source>
</evidence>
<sequence length="361" mass="40212">MLWQYVIIRSPRTLRSNQLWITRSKATPLDIHIISSHFVTIDFHSMEAILNLIIPEASRWREIHLHLGLVQSAVHFISRIPSSLRMLQVLSVHSNEWDVDWPLSRPPPKLPFSMPSLTRLRLSGVPVDWDTFSVPNTISDLELALHPVGVRPHFSQFARILSSCRLHIRRLVLDNSGPLGVYLASGPSVPEDQRLRIVFPALTTLKLTNLLSAQLSRLIYLIDAPALQSLQLVDMIEDDFTLPLYQLGTGFSHATNIQPYTPFPSRGAYPTVSDLKLGVIELPPSPAALIAFQSLLHGMPSITRLSINFTEFKSIPAFLDVLVGIRSTSSFPPPSASQSCRPALTRGISANGFLDLSRCVS</sequence>
<dbReference type="EMBL" id="MU129000">
    <property type="protein sequence ID" value="KAF9511462.1"/>
    <property type="molecule type" value="Genomic_DNA"/>
</dbReference>